<dbReference type="STRING" id="1562970.ING2E5B_0316"/>
<dbReference type="PANTHER" id="PTHR42938">
    <property type="entry name" value="FORMATE DEHYDROGENASE 1"/>
    <property type="match status" value="1"/>
</dbReference>
<keyword evidence="1" id="KW-0560">Oxidoreductase</keyword>
<accession>A0A098BWQ5</accession>
<dbReference type="Pfam" id="PF00389">
    <property type="entry name" value="2-Hacid_dh"/>
    <property type="match status" value="1"/>
</dbReference>
<comment type="similarity">
    <text evidence="1">Belongs to the D-isomer specific 2-hydroxyacid dehydrogenase family.</text>
</comment>
<dbReference type="Gene3D" id="3.40.50.720">
    <property type="entry name" value="NAD(P)-binding Rossmann-like Domain"/>
    <property type="match status" value="2"/>
</dbReference>
<feature type="domain" description="D-isomer specific 2-hydroxyacid dehydrogenase NAD-binding" evidence="3">
    <location>
        <begin position="117"/>
        <end position="252"/>
    </location>
</feature>
<proteinExistence type="inferred from homology"/>
<dbReference type="OrthoDB" id="9777288at2"/>
<dbReference type="PANTHER" id="PTHR42938:SF47">
    <property type="entry name" value="HYDROXYPYRUVATE REDUCTASE"/>
    <property type="match status" value="1"/>
</dbReference>
<dbReference type="SUPFAM" id="SSF51735">
    <property type="entry name" value="NAD(P)-binding Rossmann-fold domains"/>
    <property type="match status" value="1"/>
</dbReference>
<reference evidence="4 5" key="1">
    <citation type="submission" date="2014-08" db="EMBL/GenBank/DDBJ databases">
        <authorList>
            <person name="Wibberg D."/>
        </authorList>
    </citation>
    <scope>NUCLEOTIDE SEQUENCE [LARGE SCALE GENOMIC DNA]</scope>
    <source>
        <strain evidence="5">ING2-E5B</strain>
    </source>
</reference>
<dbReference type="GO" id="GO:0016616">
    <property type="term" value="F:oxidoreductase activity, acting on the CH-OH group of donors, NAD or NADP as acceptor"/>
    <property type="evidence" value="ECO:0007669"/>
    <property type="project" value="InterPro"/>
</dbReference>
<dbReference type="InterPro" id="IPR036291">
    <property type="entry name" value="NAD(P)-bd_dom_sf"/>
</dbReference>
<feature type="domain" description="D-isomer specific 2-hydroxyacid dehydrogenase catalytic" evidence="2">
    <location>
        <begin position="30"/>
        <end position="308"/>
    </location>
</feature>
<organism evidence="4 5">
    <name type="scientific">Fermentimonas caenicola</name>
    <dbReference type="NCBI Taxonomy" id="1562970"/>
    <lineage>
        <taxon>Bacteria</taxon>
        <taxon>Pseudomonadati</taxon>
        <taxon>Bacteroidota</taxon>
        <taxon>Bacteroidia</taxon>
        <taxon>Bacteroidales</taxon>
        <taxon>Dysgonomonadaceae</taxon>
        <taxon>Fermentimonas</taxon>
    </lineage>
</organism>
<dbReference type="KEGG" id="pbt:ING2E5B_0316"/>
<dbReference type="EMBL" id="LN515532">
    <property type="protein sequence ID" value="CEA15085.1"/>
    <property type="molecule type" value="Genomic_DNA"/>
</dbReference>
<sequence>MKVLLATSKPFALQAVQGIQNVVETAGLEFEKIENYTEKSQLLDAVKDADALIVRSDKIDGEVMDAAKQLKLIIRAGAGYDNVDLDAATSRNICVMNTPGQNANAVAELVFGMMIYMQRNKFDGSVGRELINRRLGLYAFGNVAKKVARIARGFNMAVYAYSPALTHDDLRKEGEYGVITAYSNRELFENSDIVSLHMPLLEDTRNCIDYKLLAYMPKDGLLINTARKEHIVEDDLIRIMEERPAFQYVTDIKPDKHEIFLEKFPNRYFATPKKSGAQTTEANRNAGIAAAHQAVMFLKSGDDKYRVN</sequence>
<evidence type="ECO:0000259" key="2">
    <source>
        <dbReference type="Pfam" id="PF00389"/>
    </source>
</evidence>
<dbReference type="InterPro" id="IPR006140">
    <property type="entry name" value="D-isomer_DH_NAD-bd"/>
</dbReference>
<dbReference type="GO" id="GO:0051287">
    <property type="term" value="F:NAD binding"/>
    <property type="evidence" value="ECO:0007669"/>
    <property type="project" value="InterPro"/>
</dbReference>
<dbReference type="SUPFAM" id="SSF52283">
    <property type="entry name" value="Formate/glycerate dehydrogenase catalytic domain-like"/>
    <property type="match status" value="1"/>
</dbReference>
<name>A0A098BWQ5_9BACT</name>
<evidence type="ECO:0000259" key="3">
    <source>
        <dbReference type="Pfam" id="PF02826"/>
    </source>
</evidence>
<dbReference type="InterPro" id="IPR006139">
    <property type="entry name" value="D-isomer_2_OHA_DH_cat_dom"/>
</dbReference>
<dbReference type="AlphaFoldDB" id="A0A098BWQ5"/>
<evidence type="ECO:0000313" key="5">
    <source>
        <dbReference type="Proteomes" id="UP000032417"/>
    </source>
</evidence>
<dbReference type="Pfam" id="PF02826">
    <property type="entry name" value="2-Hacid_dh_C"/>
    <property type="match status" value="1"/>
</dbReference>
<gene>
    <name evidence="4" type="ORF">ING2E5B_0316</name>
</gene>
<evidence type="ECO:0000313" key="4">
    <source>
        <dbReference type="EMBL" id="CEA15085.1"/>
    </source>
</evidence>
<evidence type="ECO:0000256" key="1">
    <source>
        <dbReference type="RuleBase" id="RU003719"/>
    </source>
</evidence>
<protein>
    <recommendedName>
        <fullName evidence="6">D-3-phosphoglycerate dehydrogenase</fullName>
    </recommendedName>
</protein>
<keyword evidence="5" id="KW-1185">Reference proteome</keyword>
<dbReference type="HOGENOM" id="CLU_019796_1_3_10"/>
<evidence type="ECO:0008006" key="6">
    <source>
        <dbReference type="Google" id="ProtNLM"/>
    </source>
</evidence>
<dbReference type="PATRIC" id="fig|1562970.3.peg.313"/>
<dbReference type="Proteomes" id="UP000032417">
    <property type="component" value="Chromosome 1"/>
</dbReference>